<dbReference type="Proteomes" id="UP000789342">
    <property type="component" value="Unassembled WGS sequence"/>
</dbReference>
<keyword evidence="3" id="KW-1185">Reference proteome</keyword>
<proteinExistence type="predicted"/>
<evidence type="ECO:0000313" key="3">
    <source>
        <dbReference type="Proteomes" id="UP000789342"/>
    </source>
</evidence>
<feature type="non-terminal residue" evidence="2">
    <location>
        <position position="449"/>
    </location>
</feature>
<name>A0A9N9CTA9_9GLOM</name>
<dbReference type="EMBL" id="CAJVPV010006891">
    <property type="protein sequence ID" value="CAG8612045.1"/>
    <property type="molecule type" value="Genomic_DNA"/>
</dbReference>
<feature type="compositionally biased region" description="Acidic residues" evidence="1">
    <location>
        <begin position="104"/>
        <end position="113"/>
    </location>
</feature>
<gene>
    <name evidence="2" type="ORF">AMORRO_LOCUS8263</name>
</gene>
<reference evidence="2" key="1">
    <citation type="submission" date="2021-06" db="EMBL/GenBank/DDBJ databases">
        <authorList>
            <person name="Kallberg Y."/>
            <person name="Tangrot J."/>
            <person name="Rosling A."/>
        </authorList>
    </citation>
    <scope>NUCLEOTIDE SEQUENCE</scope>
    <source>
        <strain evidence="2">CL551</strain>
    </source>
</reference>
<protein>
    <submittedName>
        <fullName evidence="2">18201_t:CDS:1</fullName>
    </submittedName>
</protein>
<accession>A0A9N9CTA9</accession>
<dbReference type="AlphaFoldDB" id="A0A9N9CTA9"/>
<comment type="caution">
    <text evidence="2">The sequence shown here is derived from an EMBL/GenBank/DDBJ whole genome shotgun (WGS) entry which is preliminary data.</text>
</comment>
<dbReference type="OrthoDB" id="2407879at2759"/>
<organism evidence="2 3">
    <name type="scientific">Acaulospora morrowiae</name>
    <dbReference type="NCBI Taxonomy" id="94023"/>
    <lineage>
        <taxon>Eukaryota</taxon>
        <taxon>Fungi</taxon>
        <taxon>Fungi incertae sedis</taxon>
        <taxon>Mucoromycota</taxon>
        <taxon>Glomeromycotina</taxon>
        <taxon>Glomeromycetes</taxon>
        <taxon>Diversisporales</taxon>
        <taxon>Acaulosporaceae</taxon>
        <taxon>Acaulospora</taxon>
    </lineage>
</organism>
<evidence type="ECO:0000313" key="2">
    <source>
        <dbReference type="EMBL" id="CAG8612045.1"/>
    </source>
</evidence>
<sequence>MKSCLDTLKVSVFFKRKSPSHWKNYDLYFLTARKPCHSSFIRDLIIIADCKDISSSVKKKAKAIADLVKNNRKERSSFFKSQKAYLDKRKQKKSQVSNNHEQVDNENEDDSQDSDNGNYRNDEGDNKNNDESNKDNDGDDMAYNQENYNNFEPDTGRSWILRSGTNVGEALKKYVETIPETQKCLNLAYWNIIDLTEDSMIKHFFSVDDWEEITESFKNDVTLIESDIPDVVITKKENNNAIKEIAKLSPEIIERNNNIILTDEDEDIMDNIKLATITYIENLKGLGSLISERDFDNNFPTMLTKRFLENQDLQMDANEGLSIYHRARAGQKCDFRGTLKNSHTSLEAIIGLRSGGLPVAHRKKILEDRIDLAVVMRDILYDFFKSNLNAPGDELHRTYVLGIQSWEWIHETYGMDCKATNVLRFGRLSQTRMPNNPKTLTTLEEFYAL</sequence>
<feature type="region of interest" description="Disordered" evidence="1">
    <location>
        <begin position="83"/>
        <end position="155"/>
    </location>
</feature>
<feature type="compositionally biased region" description="Basic and acidic residues" evidence="1">
    <location>
        <begin position="120"/>
        <end position="136"/>
    </location>
</feature>
<evidence type="ECO:0000256" key="1">
    <source>
        <dbReference type="SAM" id="MobiDB-lite"/>
    </source>
</evidence>